<reference evidence="1" key="2">
    <citation type="journal article" date="2018" name="Nat. Commun.">
        <title>Tailed giant Tupanvirus possesses the most complete translational apparatus of the known virosphere.</title>
        <authorList>
            <person name="Abrahao J."/>
            <person name="Silva L."/>
            <person name="Silva L.S."/>
            <person name="Khalil J.Y.B."/>
            <person name="Rodrigues R."/>
            <person name="Arantes T."/>
            <person name="Assis F."/>
            <person name="Boratto P."/>
            <person name="Andrade M."/>
            <person name="Kroon E.G."/>
            <person name="Ribeiro B."/>
            <person name="Bergier I."/>
            <person name="Seligmann H."/>
            <person name="Ghigo E."/>
            <person name="Colson P."/>
            <person name="Levasseur A."/>
            <person name="Kroemer G."/>
            <person name="Raoult D."/>
            <person name="La Scola B."/>
        </authorList>
    </citation>
    <scope>NUCLEOTIDE SEQUENCE [LARGE SCALE GENOMIC DNA]</scope>
    <source>
        <strain evidence="1">Deep ocean</strain>
    </source>
</reference>
<name>A0A6N1NDK7_9VIRU</name>
<dbReference type="KEGG" id="vg:80516913"/>
<protein>
    <submittedName>
        <fullName evidence="1">Putative ORFan</fullName>
    </submittedName>
</protein>
<organism evidence="1">
    <name type="scientific">Tupanvirus deep ocean</name>
    <dbReference type="NCBI Taxonomy" id="2126984"/>
    <lineage>
        <taxon>Viruses</taxon>
        <taxon>Varidnaviria</taxon>
        <taxon>Bamfordvirae</taxon>
        <taxon>Nucleocytoviricota</taxon>
        <taxon>Megaviricetes</taxon>
        <taxon>Imitervirales</taxon>
        <taxon>Mimiviridae</taxon>
        <taxon>Megamimivirinae</taxon>
        <taxon>Tupanvirus</taxon>
        <taxon>Tupanvirus altamarinense</taxon>
    </lineage>
</organism>
<accession>A0A6N1NDK7</accession>
<dbReference type="GeneID" id="80516913"/>
<sequence>MDQELIYFAKELYELYHASTDVFLVKKNMKPFIQKLFDFYEINAREYFEKRKAYNSKMLEIANKEMHNLDSYFKEFNIGAEFVMTSSLNADINLVGDSDIDISMLVPVLDDLIMLQISTHLNKLGYTYQKIVNPSQVLNCYHSFNKNENDVEFEVKLRNKFNSRIVLELHKHMEQCLTTKERMAITYGKFLFKFLSKSGLLEEEKKSYAIFKKMVYEMYFAEIKGGFMLDLHY</sequence>
<proteinExistence type="predicted"/>
<dbReference type="RefSeq" id="YP_010780222.1">
    <property type="nucleotide sequence ID" value="NC_075038.1"/>
</dbReference>
<evidence type="ECO:0000313" key="1">
    <source>
        <dbReference type="EMBL" id="QKU33615.1"/>
    </source>
</evidence>
<reference evidence="1" key="1">
    <citation type="submission" date="2017-06" db="EMBL/GenBank/DDBJ databases">
        <authorList>
            <person name="Assis F.L."/>
            <person name="Abrahao J.S."/>
            <person name="Silva L."/>
            <person name="Khalil J.B."/>
            <person name="Rodrigues R."/>
            <person name="Silva L.S."/>
            <person name="Boratto P."/>
            <person name="Andrade M."/>
            <person name="Kroon E.G."/>
            <person name="Ribeiro B."/>
            <person name="Bergier I."/>
            <person name="Seligmann H."/>
            <person name="Ghigo E."/>
            <person name="Colson P."/>
            <person name="Levasseur A."/>
            <person name="Raoult D."/>
            <person name="Scola B.L."/>
        </authorList>
    </citation>
    <scope>NUCLEOTIDE SEQUENCE</scope>
    <source>
        <strain evidence="1">Deep ocean</strain>
    </source>
</reference>
<dbReference type="EMBL" id="MF405918">
    <property type="protein sequence ID" value="QKU33615.1"/>
    <property type="molecule type" value="Genomic_DNA"/>
</dbReference>